<reference evidence="13" key="2">
    <citation type="submission" date="2017-11" db="EMBL/GenBank/DDBJ databases">
        <authorList>
            <person name="Das S.K."/>
        </authorList>
    </citation>
    <scope>NUCLEOTIDE SEQUENCE</scope>
    <source>
        <strain evidence="13">S4-41</strain>
    </source>
</reference>
<feature type="domain" description="Ketopantoate reductase C-terminal" evidence="12">
    <location>
        <begin position="196"/>
        <end position="315"/>
    </location>
</feature>
<name>A0ABT6I6G9_9GAMM</name>
<feature type="domain" description="Ketopantoate reductase N-terminal" evidence="11">
    <location>
        <begin position="19"/>
        <end position="170"/>
    </location>
</feature>
<evidence type="ECO:0000313" key="14">
    <source>
        <dbReference type="Proteomes" id="UP001162135"/>
    </source>
</evidence>
<dbReference type="InterPro" id="IPR013752">
    <property type="entry name" value="KPA_reductase"/>
</dbReference>
<dbReference type="EC" id="1.1.1.169" evidence="3 10"/>
<evidence type="ECO:0000259" key="12">
    <source>
        <dbReference type="Pfam" id="PF08546"/>
    </source>
</evidence>
<dbReference type="InterPro" id="IPR013332">
    <property type="entry name" value="KPR_N"/>
</dbReference>
<evidence type="ECO:0000256" key="5">
    <source>
        <dbReference type="ARBA" id="ARBA00022655"/>
    </source>
</evidence>
<reference evidence="13" key="1">
    <citation type="journal article" date="2015" name="Antonie Van Leeuwenhoek">
        <title>Comparative 16S rRNA signatures and multilocus sequence analysis for the genus Salinicola and description of Salinicola acroporae sp. nov., isolated from coral Acropora digitifera.</title>
        <authorList>
            <person name="Lepcha R.T."/>
            <person name="Poddar A."/>
            <person name="Schumann P."/>
            <person name="Das S.K."/>
        </authorList>
    </citation>
    <scope>NUCLEOTIDE SEQUENCE</scope>
    <source>
        <strain evidence="13">S4-41</strain>
    </source>
</reference>
<keyword evidence="7 10" id="KW-0560">Oxidoreductase</keyword>
<keyword evidence="14" id="KW-1185">Reference proteome</keyword>
<evidence type="ECO:0000256" key="4">
    <source>
        <dbReference type="ARBA" id="ARBA00019465"/>
    </source>
</evidence>
<accession>A0ABT6I6G9</accession>
<keyword evidence="5 10" id="KW-0566">Pantothenate biosynthesis</keyword>
<evidence type="ECO:0000313" key="13">
    <source>
        <dbReference type="EMBL" id="MDH4573073.1"/>
    </source>
</evidence>
<evidence type="ECO:0000256" key="1">
    <source>
        <dbReference type="ARBA" id="ARBA00004994"/>
    </source>
</evidence>
<evidence type="ECO:0000256" key="6">
    <source>
        <dbReference type="ARBA" id="ARBA00022857"/>
    </source>
</evidence>
<dbReference type="PANTHER" id="PTHR43765:SF2">
    <property type="entry name" value="2-DEHYDROPANTOATE 2-REDUCTASE"/>
    <property type="match status" value="1"/>
</dbReference>
<comment type="function">
    <text evidence="10">Catalyzes the NADPH-dependent reduction of ketopantoate into pantoic acid.</text>
</comment>
<dbReference type="Gene3D" id="1.10.1040.10">
    <property type="entry name" value="N-(1-d-carboxylethyl)-l-norvaline Dehydrogenase, domain 2"/>
    <property type="match status" value="1"/>
</dbReference>
<dbReference type="Gene3D" id="3.40.50.720">
    <property type="entry name" value="NAD(P)-binding Rossmann-like Domain"/>
    <property type="match status" value="1"/>
</dbReference>
<keyword evidence="6 10" id="KW-0521">NADP</keyword>
<evidence type="ECO:0000256" key="3">
    <source>
        <dbReference type="ARBA" id="ARBA00013014"/>
    </source>
</evidence>
<dbReference type="SUPFAM" id="SSF48179">
    <property type="entry name" value="6-phosphogluconate dehydrogenase C-terminal domain-like"/>
    <property type="match status" value="1"/>
</dbReference>
<dbReference type="EMBL" id="PGFS01000001">
    <property type="protein sequence ID" value="MDH4573073.1"/>
    <property type="molecule type" value="Genomic_DNA"/>
</dbReference>
<evidence type="ECO:0000256" key="7">
    <source>
        <dbReference type="ARBA" id="ARBA00023002"/>
    </source>
</evidence>
<gene>
    <name evidence="13" type="ORF">CUR86_11855</name>
</gene>
<evidence type="ECO:0000256" key="8">
    <source>
        <dbReference type="ARBA" id="ARBA00032024"/>
    </source>
</evidence>
<comment type="catalytic activity">
    <reaction evidence="9 10">
        <text>(R)-pantoate + NADP(+) = 2-dehydropantoate + NADPH + H(+)</text>
        <dbReference type="Rhea" id="RHEA:16233"/>
        <dbReference type="ChEBI" id="CHEBI:11561"/>
        <dbReference type="ChEBI" id="CHEBI:15378"/>
        <dbReference type="ChEBI" id="CHEBI:15980"/>
        <dbReference type="ChEBI" id="CHEBI:57783"/>
        <dbReference type="ChEBI" id="CHEBI:58349"/>
        <dbReference type="EC" id="1.1.1.169"/>
    </reaction>
</comment>
<evidence type="ECO:0000256" key="10">
    <source>
        <dbReference type="RuleBase" id="RU362068"/>
    </source>
</evidence>
<evidence type="ECO:0000256" key="2">
    <source>
        <dbReference type="ARBA" id="ARBA00007870"/>
    </source>
</evidence>
<dbReference type="Pfam" id="PF02558">
    <property type="entry name" value="ApbA"/>
    <property type="match status" value="1"/>
</dbReference>
<dbReference type="InterPro" id="IPR050838">
    <property type="entry name" value="Ketopantoate_reductase"/>
</dbReference>
<dbReference type="InterPro" id="IPR008927">
    <property type="entry name" value="6-PGluconate_DH-like_C_sf"/>
</dbReference>
<comment type="pathway">
    <text evidence="1 10">Cofactor biosynthesis; (R)-pantothenate biosynthesis; (R)-pantoate from 3-methyl-2-oxobutanoate: step 2/2.</text>
</comment>
<evidence type="ECO:0000259" key="11">
    <source>
        <dbReference type="Pfam" id="PF02558"/>
    </source>
</evidence>
<comment type="similarity">
    <text evidence="2 10">Belongs to the ketopantoate reductase family.</text>
</comment>
<dbReference type="Proteomes" id="UP001162135">
    <property type="component" value="Unassembled WGS sequence"/>
</dbReference>
<dbReference type="NCBIfam" id="TIGR00745">
    <property type="entry name" value="apbA_panE"/>
    <property type="match status" value="1"/>
</dbReference>
<dbReference type="InterPro" id="IPR013328">
    <property type="entry name" value="6PGD_dom2"/>
</dbReference>
<organism evidence="13 14">
    <name type="scientific">Salinicola acroporae</name>
    <dbReference type="NCBI Taxonomy" id="1541440"/>
    <lineage>
        <taxon>Bacteria</taxon>
        <taxon>Pseudomonadati</taxon>
        <taxon>Pseudomonadota</taxon>
        <taxon>Gammaproteobacteria</taxon>
        <taxon>Oceanospirillales</taxon>
        <taxon>Halomonadaceae</taxon>
        <taxon>Salinicola</taxon>
    </lineage>
</organism>
<dbReference type="Pfam" id="PF08546">
    <property type="entry name" value="ApbA_C"/>
    <property type="match status" value="1"/>
</dbReference>
<protein>
    <recommendedName>
        <fullName evidence="4 10">2-dehydropantoate 2-reductase</fullName>
        <ecNumber evidence="3 10">1.1.1.169</ecNumber>
    </recommendedName>
    <alternativeName>
        <fullName evidence="8 10">Ketopantoate reductase</fullName>
    </alternativeName>
</protein>
<proteinExistence type="inferred from homology"/>
<comment type="caution">
    <text evidence="13">The sequence shown here is derived from an EMBL/GenBank/DDBJ whole genome shotgun (WGS) entry which is preliminary data.</text>
</comment>
<dbReference type="PANTHER" id="PTHR43765">
    <property type="entry name" value="2-DEHYDROPANTOATE 2-REDUCTASE-RELATED"/>
    <property type="match status" value="1"/>
</dbReference>
<sequence>MRSRSRATRAVPPTDDGSWLIVGAGALGQLFAASLARRFPIVLLGRQAAESPIHLRRPDGETLRIAVPRQRPAAWAADRTSTAVPTLVVLATKSHDAMAALDALAPRLAPATPLLLVQNGFRTQPAISERWAGPVLCASTTEAAYRPPPGPQSPDVVHAATGTTWIGDLADHHFALATSVARRLDQAGIAATPCRDIRRHLWHKLAVNAVINPLTACHRVPNGALARPAFRPRVTALVAEIERIMHAEGVAPPPQGWQALIDGVIQATASNHSSMLQDVLANRPTEHDAILGPLVEASLRHRLDAPELQALWRAASA</sequence>
<dbReference type="InterPro" id="IPR036291">
    <property type="entry name" value="NAD(P)-bd_dom_sf"/>
</dbReference>
<dbReference type="SUPFAM" id="SSF51735">
    <property type="entry name" value="NAD(P)-binding Rossmann-fold domains"/>
    <property type="match status" value="1"/>
</dbReference>
<dbReference type="InterPro" id="IPR003710">
    <property type="entry name" value="ApbA"/>
</dbReference>
<evidence type="ECO:0000256" key="9">
    <source>
        <dbReference type="ARBA" id="ARBA00048793"/>
    </source>
</evidence>